<dbReference type="GO" id="GO:0006508">
    <property type="term" value="P:proteolysis"/>
    <property type="evidence" value="ECO:0007669"/>
    <property type="project" value="UniProtKB-KW"/>
</dbReference>
<keyword evidence="1" id="KW-0472">Membrane</keyword>
<dbReference type="SUPFAM" id="SSF51556">
    <property type="entry name" value="Metallo-dependent hydrolases"/>
    <property type="match status" value="1"/>
</dbReference>
<dbReference type="GO" id="GO:0098552">
    <property type="term" value="C:side of membrane"/>
    <property type="evidence" value="ECO:0007669"/>
    <property type="project" value="UniProtKB-KW"/>
</dbReference>
<name>A0A067RGA2_ZOONE</name>
<dbReference type="GO" id="GO:0046872">
    <property type="term" value="F:metal ion binding"/>
    <property type="evidence" value="ECO:0007669"/>
    <property type="project" value="UniProtKB-UniRule"/>
</dbReference>
<dbReference type="MEROPS" id="M19.A02"/>
<proteinExistence type="inferred from homology"/>
<comment type="cofactor">
    <cofactor evidence="1">
        <name>Zn(2+)</name>
        <dbReference type="ChEBI" id="CHEBI:29105"/>
    </cofactor>
</comment>
<keyword evidence="1" id="KW-0479">Metal-binding</keyword>
<evidence type="ECO:0000313" key="2">
    <source>
        <dbReference type="EMBL" id="KDR22906.1"/>
    </source>
</evidence>
<keyword evidence="1" id="KW-0325">Glycoprotein</keyword>
<comment type="subunit">
    <text evidence="1">Homodimer; disulfide-linked.</text>
</comment>
<accession>A0A067RGA2</accession>
<keyword evidence="1" id="KW-0862">Zinc</keyword>
<dbReference type="Gene3D" id="3.20.20.140">
    <property type="entry name" value="Metal-dependent hydrolases"/>
    <property type="match status" value="1"/>
</dbReference>
<dbReference type="CDD" id="cd01301">
    <property type="entry name" value="rDP_like"/>
    <property type="match status" value="1"/>
</dbReference>
<keyword evidence="3" id="KW-1185">Reference proteome</keyword>
<dbReference type="InterPro" id="IPR000180">
    <property type="entry name" value="Dipep_AS"/>
</dbReference>
<dbReference type="eggNOG" id="KOG4127">
    <property type="taxonomic scope" value="Eukaryota"/>
</dbReference>
<dbReference type="InterPro" id="IPR032466">
    <property type="entry name" value="Metal_Hydrolase"/>
</dbReference>
<keyword evidence="1" id="KW-0378">Hydrolase</keyword>
<dbReference type="InParanoid" id="A0A067RGA2"/>
<dbReference type="EMBL" id="KK852482">
    <property type="protein sequence ID" value="KDR22906.1"/>
    <property type="molecule type" value="Genomic_DNA"/>
</dbReference>
<dbReference type="AlphaFoldDB" id="A0A067RGA2"/>
<dbReference type="Proteomes" id="UP000027135">
    <property type="component" value="Unassembled WGS sequence"/>
</dbReference>
<keyword evidence="1" id="KW-0336">GPI-anchor</keyword>
<dbReference type="OMA" id="CDHPRNI"/>
<dbReference type="InterPro" id="IPR008257">
    <property type="entry name" value="Pept_M19"/>
</dbReference>
<evidence type="ECO:0000256" key="1">
    <source>
        <dbReference type="RuleBase" id="RU341113"/>
    </source>
</evidence>
<dbReference type="PROSITE" id="PS00869">
    <property type="entry name" value="RENAL_DIPEPTIDASE_1"/>
    <property type="match status" value="1"/>
</dbReference>
<keyword evidence="1" id="KW-1015">Disulfide bond</keyword>
<sequence>MCSRHNDLPWNIRKFLHNRLRDFRFGEDLRKVVPWSRSPWSHTDLPRLQAGLVAAQVSTILYWLMFWAAYVPCESQFLDAVQLTLEQIDVIRRLTEKYHPTLILCTSVADIKAAHANGQLCSLIGVEGGHSLASSLPVLRTLYSVGVRYLTLTSNCNTPWADSLLVDGPGKQPEHNGLTSFGKTVVKEMNRLGMLVDLAHVAVRTMQAALEISRAPVIFSHSSARTLCNTTRNVPDHVLRLVGLKGGLVMVNFYSQFLTCQNTATTDDAVAHINHVRRIAGVDNVGLGAGYDGINFTPEGLEDVSTYPMLFTTLIGTGQWSIEDLKKLAGLNFLRVMQEAEKVLYLK</sequence>
<protein>
    <recommendedName>
        <fullName evidence="1">Dipeptidase</fullName>
        <ecNumber evidence="1">3.4.13.19</ecNumber>
    </recommendedName>
</protein>
<keyword evidence="1" id="KW-0482">Metalloprotease</keyword>
<dbReference type="PANTHER" id="PTHR10443:SF47">
    <property type="entry name" value="DIPEPTIDASE"/>
    <property type="match status" value="1"/>
</dbReference>
<dbReference type="EC" id="3.4.13.19" evidence="1"/>
<keyword evidence="1" id="KW-0449">Lipoprotein</keyword>
<keyword evidence="1" id="KW-0645">Protease</keyword>
<comment type="catalytic activity">
    <reaction evidence="1">
        <text>an L-aminoacyl-L-amino acid + H2O = 2 an L-alpha-amino acid</text>
        <dbReference type="Rhea" id="RHEA:48940"/>
        <dbReference type="ChEBI" id="CHEBI:15377"/>
        <dbReference type="ChEBI" id="CHEBI:59869"/>
        <dbReference type="ChEBI" id="CHEBI:77460"/>
        <dbReference type="EC" id="3.4.13.19"/>
    </reaction>
</comment>
<organism evidence="2 3">
    <name type="scientific">Zootermopsis nevadensis</name>
    <name type="common">Dampwood termite</name>
    <dbReference type="NCBI Taxonomy" id="136037"/>
    <lineage>
        <taxon>Eukaryota</taxon>
        <taxon>Metazoa</taxon>
        <taxon>Ecdysozoa</taxon>
        <taxon>Arthropoda</taxon>
        <taxon>Hexapoda</taxon>
        <taxon>Insecta</taxon>
        <taxon>Pterygota</taxon>
        <taxon>Neoptera</taxon>
        <taxon>Polyneoptera</taxon>
        <taxon>Dictyoptera</taxon>
        <taxon>Blattodea</taxon>
        <taxon>Blattoidea</taxon>
        <taxon>Termitoidae</taxon>
        <taxon>Termopsidae</taxon>
        <taxon>Zootermopsis</taxon>
    </lineage>
</organism>
<reference evidence="2 3" key="1">
    <citation type="journal article" date="2014" name="Nat. Commun.">
        <title>Molecular traces of alternative social organization in a termite genome.</title>
        <authorList>
            <person name="Terrapon N."/>
            <person name="Li C."/>
            <person name="Robertson H.M."/>
            <person name="Ji L."/>
            <person name="Meng X."/>
            <person name="Booth W."/>
            <person name="Chen Z."/>
            <person name="Childers C.P."/>
            <person name="Glastad K.M."/>
            <person name="Gokhale K."/>
            <person name="Gowin J."/>
            <person name="Gronenberg W."/>
            <person name="Hermansen R.A."/>
            <person name="Hu H."/>
            <person name="Hunt B.G."/>
            <person name="Huylmans A.K."/>
            <person name="Khalil S.M."/>
            <person name="Mitchell R.D."/>
            <person name="Munoz-Torres M.C."/>
            <person name="Mustard J.A."/>
            <person name="Pan H."/>
            <person name="Reese J.T."/>
            <person name="Scharf M.E."/>
            <person name="Sun F."/>
            <person name="Vogel H."/>
            <person name="Xiao J."/>
            <person name="Yang W."/>
            <person name="Yang Z."/>
            <person name="Yang Z."/>
            <person name="Zhou J."/>
            <person name="Zhu J."/>
            <person name="Brent C.S."/>
            <person name="Elsik C.G."/>
            <person name="Goodisman M.A."/>
            <person name="Liberles D.A."/>
            <person name="Roe R.M."/>
            <person name="Vargo E.L."/>
            <person name="Vilcinskas A."/>
            <person name="Wang J."/>
            <person name="Bornberg-Bauer E."/>
            <person name="Korb J."/>
            <person name="Zhang G."/>
            <person name="Liebig J."/>
        </authorList>
    </citation>
    <scope>NUCLEOTIDE SEQUENCE [LARGE SCALE GENOMIC DNA]</scope>
    <source>
        <tissue evidence="2">Whole organism</tissue>
    </source>
</reference>
<dbReference type="Pfam" id="PF01244">
    <property type="entry name" value="Peptidase_M19"/>
    <property type="match status" value="1"/>
</dbReference>
<comment type="subcellular location">
    <subcellularLocation>
        <location evidence="1">Membrane</location>
        <topology evidence="1">Lipid-anchor</topology>
        <topology evidence="1">GPI-anchor</topology>
    </subcellularLocation>
</comment>
<comment type="similarity">
    <text evidence="1">Belongs to the metallo-dependent hydrolases superfamily. Peptidase M19 family.</text>
</comment>
<evidence type="ECO:0000313" key="3">
    <source>
        <dbReference type="Proteomes" id="UP000027135"/>
    </source>
</evidence>
<dbReference type="PROSITE" id="PS51365">
    <property type="entry name" value="RENAL_DIPEPTIDASE_2"/>
    <property type="match status" value="1"/>
</dbReference>
<dbReference type="STRING" id="136037.A0A067RGA2"/>
<dbReference type="PANTHER" id="PTHR10443">
    <property type="entry name" value="MICROSOMAL DIPEPTIDASE"/>
    <property type="match status" value="1"/>
</dbReference>
<keyword evidence="1" id="KW-0224">Dipeptidase</keyword>
<gene>
    <name evidence="2" type="ORF">L798_14762</name>
</gene>
<dbReference type="GO" id="GO:0070573">
    <property type="term" value="F:metallodipeptidase activity"/>
    <property type="evidence" value="ECO:0007669"/>
    <property type="project" value="InterPro"/>
</dbReference>